<dbReference type="Gene3D" id="1.10.3660.10">
    <property type="entry name" value="6-phosphogluconate dehydrogenase C-terminal like domain"/>
    <property type="match status" value="1"/>
</dbReference>
<dbReference type="InterPro" id="IPR046826">
    <property type="entry name" value="PDH_N"/>
</dbReference>
<protein>
    <submittedName>
        <fullName evidence="5">Prephenate dehydrogenase</fullName>
    </submittedName>
</protein>
<organism evidence="5 6">
    <name type="scientific">Thermobaculum terrenum (strain ATCC BAA-798 / CCMEE 7001 / YNP1)</name>
    <dbReference type="NCBI Taxonomy" id="525904"/>
    <lineage>
        <taxon>Bacteria</taxon>
        <taxon>Bacillati</taxon>
        <taxon>Chloroflexota</taxon>
        <taxon>Chloroflexia</taxon>
        <taxon>Candidatus Thermobaculales</taxon>
        <taxon>Candidatus Thermobaculaceae</taxon>
        <taxon>Thermobaculum</taxon>
    </lineage>
</organism>
<dbReference type="Proteomes" id="UP000000323">
    <property type="component" value="Chromosome 1"/>
</dbReference>
<dbReference type="InterPro" id="IPR036291">
    <property type="entry name" value="NAD(P)-bd_dom_sf"/>
</dbReference>
<dbReference type="InterPro" id="IPR050812">
    <property type="entry name" value="Preph/Arog_dehydrog"/>
</dbReference>
<dbReference type="GO" id="GO:0070403">
    <property type="term" value="F:NAD+ binding"/>
    <property type="evidence" value="ECO:0007669"/>
    <property type="project" value="InterPro"/>
</dbReference>
<dbReference type="Gene3D" id="3.40.50.720">
    <property type="entry name" value="NAD(P)-binding Rossmann-like Domain"/>
    <property type="match status" value="1"/>
</dbReference>
<dbReference type="AlphaFoldDB" id="D1CER3"/>
<dbReference type="EMBL" id="CP001825">
    <property type="protein sequence ID" value="ACZ41419.1"/>
    <property type="molecule type" value="Genomic_DNA"/>
</dbReference>
<dbReference type="GO" id="GO:0006571">
    <property type="term" value="P:tyrosine biosynthetic process"/>
    <property type="evidence" value="ECO:0007669"/>
    <property type="project" value="InterPro"/>
</dbReference>
<dbReference type="eggNOG" id="COG0287">
    <property type="taxonomic scope" value="Bacteria"/>
</dbReference>
<evidence type="ECO:0000313" key="6">
    <source>
        <dbReference type="Proteomes" id="UP000000323"/>
    </source>
</evidence>
<evidence type="ECO:0000259" key="4">
    <source>
        <dbReference type="PROSITE" id="PS51176"/>
    </source>
</evidence>
<dbReference type="OrthoDB" id="9802008at2"/>
<evidence type="ECO:0000313" key="5">
    <source>
        <dbReference type="EMBL" id="ACZ41419.1"/>
    </source>
</evidence>
<reference evidence="6" key="1">
    <citation type="journal article" date="2010" name="Stand. Genomic Sci.">
        <title>Complete genome sequence of 'Thermobaculum terrenum' type strain (YNP1).</title>
        <authorList>
            <person name="Kiss H."/>
            <person name="Cleland D."/>
            <person name="Lapidus A."/>
            <person name="Lucas S."/>
            <person name="Glavina Del Rio T."/>
            <person name="Nolan M."/>
            <person name="Tice H."/>
            <person name="Han C."/>
            <person name="Goodwin L."/>
            <person name="Pitluck S."/>
            <person name="Liolios K."/>
            <person name="Ivanova N."/>
            <person name="Mavromatis K."/>
            <person name="Ovchinnikova G."/>
            <person name="Pati A."/>
            <person name="Chen A."/>
            <person name="Palaniappan K."/>
            <person name="Land M."/>
            <person name="Hauser L."/>
            <person name="Chang Y."/>
            <person name="Jeffries C."/>
            <person name="Lu M."/>
            <person name="Brettin T."/>
            <person name="Detter J."/>
            <person name="Goker M."/>
            <person name="Tindall B."/>
            <person name="Beck B."/>
            <person name="McDermott T."/>
            <person name="Woyke T."/>
            <person name="Bristow J."/>
            <person name="Eisen J."/>
            <person name="Markowitz V."/>
            <person name="Hugenholtz P."/>
            <person name="Kyrpides N."/>
            <person name="Klenk H."/>
            <person name="Cheng J."/>
        </authorList>
    </citation>
    <scope>NUCLEOTIDE SEQUENCE [LARGE SCALE GENOMIC DNA]</scope>
    <source>
        <strain evidence="6">ATCC BAA-798 / YNP1</strain>
    </source>
</reference>
<dbReference type="GO" id="GO:0008977">
    <property type="term" value="F:prephenate dehydrogenase (NAD+) activity"/>
    <property type="evidence" value="ECO:0007669"/>
    <property type="project" value="InterPro"/>
</dbReference>
<dbReference type="GO" id="GO:0004665">
    <property type="term" value="F:prephenate dehydrogenase (NADP+) activity"/>
    <property type="evidence" value="ECO:0007669"/>
    <property type="project" value="InterPro"/>
</dbReference>
<gene>
    <name evidence="5" type="ordered locus">Tter_0498</name>
</gene>
<dbReference type="KEGG" id="ttr:Tter_0498"/>
<proteinExistence type="inferred from homology"/>
<keyword evidence="6" id="KW-1185">Reference proteome</keyword>
<name>D1CER3_THET1</name>
<comment type="similarity">
    <text evidence="1">Belongs to the prephenate/arogenate dehydrogenase family.</text>
</comment>
<dbReference type="InterPro" id="IPR003099">
    <property type="entry name" value="Prephen_DH"/>
</dbReference>
<sequence>MSRIAIVGLDLVGTSLGLALKDWLAKQKTDSSTIPLQIAGFDYDPDRQKRAEKLGAIDKSFWGLPSAIEDAAVIIVTGPLEEASRTIAEIIPLINWSTVITTTNPRIADTLQIFNTYVHKEEQISFVAGHPMISLAREGSPSKELFRGMMYGVFPHSGAKAQDIDLIVGIVHAIGAKAYFADPTEYDSQFAATSLLPAMLVAILARTVRSDSGWQDISRFSQTDLEQIAKFLGPFPEELATDAQNHAKDLKRWLERYHEQLGALIDSLDRDNQDTQSEIRQLLEQANQVRQEWGEKPGREATETTGLQDFIKRMFVGRRNR</sequence>
<dbReference type="STRING" id="525904.Tter_0498"/>
<accession>D1CER3</accession>
<dbReference type="PANTHER" id="PTHR21363:SF0">
    <property type="entry name" value="PREPHENATE DEHYDROGENASE [NADP(+)]"/>
    <property type="match status" value="1"/>
</dbReference>
<keyword evidence="3" id="KW-0175">Coiled coil</keyword>
<feature type="domain" description="Prephenate/arogenate dehydrogenase" evidence="4">
    <location>
        <begin position="2"/>
        <end position="301"/>
    </location>
</feature>
<dbReference type="PANTHER" id="PTHR21363">
    <property type="entry name" value="PREPHENATE DEHYDROGENASE"/>
    <property type="match status" value="1"/>
</dbReference>
<dbReference type="RefSeq" id="WP_012874454.1">
    <property type="nucleotide sequence ID" value="NC_013525.1"/>
</dbReference>
<evidence type="ECO:0000256" key="2">
    <source>
        <dbReference type="ARBA" id="ARBA00023002"/>
    </source>
</evidence>
<keyword evidence="2" id="KW-0560">Oxidoreductase</keyword>
<evidence type="ECO:0000256" key="1">
    <source>
        <dbReference type="ARBA" id="ARBA00007964"/>
    </source>
</evidence>
<evidence type="ECO:0000256" key="3">
    <source>
        <dbReference type="SAM" id="Coils"/>
    </source>
</evidence>
<dbReference type="Pfam" id="PF02153">
    <property type="entry name" value="PDH_N"/>
    <property type="match status" value="1"/>
</dbReference>
<dbReference type="HOGENOM" id="CLU_865825_0_0_0"/>
<dbReference type="SUPFAM" id="SSF51735">
    <property type="entry name" value="NAD(P)-binding Rossmann-fold domains"/>
    <property type="match status" value="1"/>
</dbReference>
<feature type="coiled-coil region" evidence="3">
    <location>
        <begin position="265"/>
        <end position="292"/>
    </location>
</feature>
<dbReference type="PROSITE" id="PS51176">
    <property type="entry name" value="PDH_ADH"/>
    <property type="match status" value="1"/>
</dbReference>